<comment type="subunit">
    <text evidence="5">Part of an enzyme complex containing four subunits: a flavoprotein (FrdA), an iron-sulfur protein (FrdB), and two hydrophobic anchor proteins (FrdC and FrdD).</text>
</comment>
<feature type="transmembrane region" description="Helical" evidence="5">
    <location>
        <begin position="83"/>
        <end position="104"/>
    </location>
</feature>
<dbReference type="GO" id="GO:0000104">
    <property type="term" value="F:succinate dehydrogenase activity"/>
    <property type="evidence" value="ECO:0007669"/>
    <property type="project" value="UniProtKB-UniRule"/>
</dbReference>
<organism evidence="6 7">
    <name type="scientific">Vibrio atlanticus (strain LGP32)</name>
    <name type="common">Vibrio splendidus (strain Mel32)</name>
    <dbReference type="NCBI Taxonomy" id="575788"/>
    <lineage>
        <taxon>Bacteria</taxon>
        <taxon>Pseudomonadati</taxon>
        <taxon>Pseudomonadota</taxon>
        <taxon>Gammaproteobacteria</taxon>
        <taxon>Vibrionales</taxon>
        <taxon>Vibrionaceae</taxon>
        <taxon>Vibrio</taxon>
    </lineage>
</organism>
<dbReference type="HAMAP" id="MF_00709">
    <property type="entry name" value="Fumarate_red_D"/>
    <property type="match status" value="1"/>
</dbReference>
<dbReference type="NCBIfam" id="NF003977">
    <property type="entry name" value="PRK05470.1-1"/>
    <property type="match status" value="1"/>
</dbReference>
<evidence type="ECO:0000256" key="4">
    <source>
        <dbReference type="ARBA" id="ARBA00023136"/>
    </source>
</evidence>
<feature type="transmembrane region" description="Helical" evidence="5">
    <location>
        <begin position="125"/>
        <end position="144"/>
    </location>
</feature>
<dbReference type="CDD" id="cd00547">
    <property type="entry name" value="QFR_TypeD_subunitD"/>
    <property type="match status" value="1"/>
</dbReference>
<reference evidence="6 7" key="1">
    <citation type="submission" date="2009-02" db="EMBL/GenBank/DDBJ databases">
        <title>Vibrio splendidus str. LGP32 complete genome.</title>
        <authorList>
            <person name="Mazel D."/>
            <person name="Le Roux F."/>
        </authorList>
    </citation>
    <scope>NUCLEOTIDE SEQUENCE [LARGE SCALE GENOMIC DNA]</scope>
    <source>
        <strain evidence="6 7">LGP32</strain>
    </source>
</reference>
<evidence type="ECO:0000313" key="6">
    <source>
        <dbReference type="EMBL" id="CAV17276.1"/>
    </source>
</evidence>
<comment type="subcellular location">
    <subcellularLocation>
        <location evidence="5">Cell inner membrane</location>
        <topology evidence="5">Multi-pass membrane protein</topology>
    </subcellularLocation>
</comment>
<dbReference type="SUPFAM" id="SSF81343">
    <property type="entry name" value="Fumarate reductase respiratory complex transmembrane subunits"/>
    <property type="match status" value="1"/>
</dbReference>
<evidence type="ECO:0000256" key="1">
    <source>
        <dbReference type="ARBA" id="ARBA00022475"/>
    </source>
</evidence>
<comment type="similarity">
    <text evidence="5">Belongs to the FrdD family.</text>
</comment>
<dbReference type="KEGG" id="vsp:VS_0245"/>
<dbReference type="GO" id="GO:0005886">
    <property type="term" value="C:plasma membrane"/>
    <property type="evidence" value="ECO:0007669"/>
    <property type="project" value="UniProtKB-SubCell"/>
</dbReference>
<dbReference type="Pfam" id="PF02313">
    <property type="entry name" value="Fumarate_red_D"/>
    <property type="match status" value="1"/>
</dbReference>
<dbReference type="GO" id="GO:0045283">
    <property type="term" value="C:fumarate reductase complex"/>
    <property type="evidence" value="ECO:0007669"/>
    <property type="project" value="UniProtKB-UniRule"/>
</dbReference>
<dbReference type="Proteomes" id="UP000009100">
    <property type="component" value="Chromosome 1"/>
</dbReference>
<evidence type="ECO:0000256" key="3">
    <source>
        <dbReference type="ARBA" id="ARBA00022989"/>
    </source>
</evidence>
<dbReference type="Gene3D" id="1.20.1300.10">
    <property type="entry name" value="Fumarate reductase/succinate dehydrogenase, transmembrane subunit"/>
    <property type="match status" value="1"/>
</dbReference>
<dbReference type="PIRSF" id="PIRSF000179">
    <property type="entry name" value="FrdD"/>
    <property type="match status" value="1"/>
</dbReference>
<comment type="function">
    <text evidence="5">Anchors the catalytic components of the fumarate reductase complex to the cell membrane, binds quinones.</text>
</comment>
<dbReference type="EMBL" id="FM954972">
    <property type="protein sequence ID" value="CAV17276.1"/>
    <property type="molecule type" value="Genomic_DNA"/>
</dbReference>
<dbReference type="HOGENOM" id="CLU_168367_0_0_6"/>
<keyword evidence="5" id="KW-0997">Cell inner membrane</keyword>
<dbReference type="GO" id="GO:0006106">
    <property type="term" value="P:fumarate metabolic process"/>
    <property type="evidence" value="ECO:0007669"/>
    <property type="project" value="InterPro"/>
</dbReference>
<dbReference type="InterPro" id="IPR034804">
    <property type="entry name" value="SQR/QFR_C/D"/>
</dbReference>
<protein>
    <recommendedName>
        <fullName evidence="5">Fumarate reductase subunit D</fullName>
    </recommendedName>
    <alternativeName>
        <fullName evidence="5">Quinol-fumarate reductase subunit D</fullName>
        <shortName evidence="5">QFR subunit D</shortName>
    </alternativeName>
</protein>
<keyword evidence="2 5" id="KW-0812">Transmembrane</keyword>
<evidence type="ECO:0000256" key="5">
    <source>
        <dbReference type="HAMAP-Rule" id="MF_00709"/>
    </source>
</evidence>
<dbReference type="AlphaFoldDB" id="B7VHR4"/>
<keyword evidence="4 5" id="KW-0472">Membrane</keyword>
<keyword evidence="3 5" id="KW-1133">Transmembrane helix</keyword>
<dbReference type="InterPro" id="IPR003418">
    <property type="entry name" value="Fumarate_red_D"/>
</dbReference>
<evidence type="ECO:0000313" key="7">
    <source>
        <dbReference type="Proteomes" id="UP000009100"/>
    </source>
</evidence>
<accession>B7VHR4</accession>
<evidence type="ECO:0000256" key="2">
    <source>
        <dbReference type="ARBA" id="ARBA00022692"/>
    </source>
</evidence>
<name>B7VHR4_VIBA3</name>
<gene>
    <name evidence="5" type="primary">frdD</name>
    <name evidence="6" type="ordered locus">VS_0245</name>
</gene>
<dbReference type="eggNOG" id="COG3080">
    <property type="taxonomic scope" value="Bacteria"/>
</dbReference>
<proteinExistence type="inferred from homology"/>
<dbReference type="STRING" id="575788.VS_0245"/>
<feature type="transmembrane region" description="Helical" evidence="5">
    <location>
        <begin position="38"/>
        <end position="63"/>
    </location>
</feature>
<sequence>MGSGGIYFFNRSDGGVRSFVMNTNYNVNHNPKRSDEPIWWGLFGAGGTWFAMITPITILVLGILVPMGIIDADAMSYERVSEFATSIIGALFIIGTLALPMWHAMHRLHHGMHDLKFHVGVAGKVGCYFVAGLISALSVIFIFMI</sequence>
<keyword evidence="1 5" id="KW-1003">Cell membrane</keyword>